<dbReference type="SUPFAM" id="SSF109998">
    <property type="entry name" value="Triger factor/SurA peptide-binding domain-like"/>
    <property type="match status" value="1"/>
</dbReference>
<evidence type="ECO:0000259" key="6">
    <source>
        <dbReference type="Pfam" id="PF13145"/>
    </source>
</evidence>
<proteinExistence type="predicted"/>
<organism evidence="7 8">
    <name type="scientific">candidate division LCP-89 bacterium B3_LCP</name>
    <dbReference type="NCBI Taxonomy" id="2012998"/>
    <lineage>
        <taxon>Bacteria</taxon>
        <taxon>Pseudomonadati</taxon>
        <taxon>Bacteria division LCP-89</taxon>
    </lineage>
</organism>
<dbReference type="AlphaFoldDB" id="A0A532V3X7"/>
<evidence type="ECO:0000256" key="5">
    <source>
        <dbReference type="ARBA" id="ARBA00023235"/>
    </source>
</evidence>
<evidence type="ECO:0000256" key="3">
    <source>
        <dbReference type="ARBA" id="ARBA00022729"/>
    </source>
</evidence>
<evidence type="ECO:0000313" key="8">
    <source>
        <dbReference type="Proteomes" id="UP000319619"/>
    </source>
</evidence>
<dbReference type="Gene3D" id="3.10.50.40">
    <property type="match status" value="1"/>
</dbReference>
<dbReference type="InterPro" id="IPR046357">
    <property type="entry name" value="PPIase_dom_sf"/>
</dbReference>
<evidence type="ECO:0000256" key="2">
    <source>
        <dbReference type="ARBA" id="ARBA00013194"/>
    </source>
</evidence>
<name>A0A532V3X7_UNCL8</name>
<dbReference type="Pfam" id="PF13145">
    <property type="entry name" value="Rotamase_2"/>
    <property type="match status" value="1"/>
</dbReference>
<dbReference type="InterPro" id="IPR000297">
    <property type="entry name" value="PPIase_PpiC"/>
</dbReference>
<evidence type="ECO:0000313" key="7">
    <source>
        <dbReference type="EMBL" id="TKJ41859.1"/>
    </source>
</evidence>
<keyword evidence="4" id="KW-0697">Rotamase</keyword>
<dbReference type="PANTHER" id="PTHR47245:SF1">
    <property type="entry name" value="FOLDASE PROTEIN PRSA"/>
    <property type="match status" value="1"/>
</dbReference>
<dbReference type="InterPro" id="IPR050245">
    <property type="entry name" value="PrsA_foldase"/>
</dbReference>
<comment type="catalytic activity">
    <reaction evidence="1">
        <text>[protein]-peptidylproline (omega=180) = [protein]-peptidylproline (omega=0)</text>
        <dbReference type="Rhea" id="RHEA:16237"/>
        <dbReference type="Rhea" id="RHEA-COMP:10747"/>
        <dbReference type="Rhea" id="RHEA-COMP:10748"/>
        <dbReference type="ChEBI" id="CHEBI:83833"/>
        <dbReference type="ChEBI" id="CHEBI:83834"/>
        <dbReference type="EC" id="5.2.1.8"/>
    </reaction>
</comment>
<dbReference type="SUPFAM" id="SSF54534">
    <property type="entry name" value="FKBP-like"/>
    <property type="match status" value="1"/>
</dbReference>
<dbReference type="GO" id="GO:0003755">
    <property type="term" value="F:peptidyl-prolyl cis-trans isomerase activity"/>
    <property type="evidence" value="ECO:0007669"/>
    <property type="project" value="UniProtKB-KW"/>
</dbReference>
<feature type="domain" description="PpiC" evidence="6">
    <location>
        <begin position="134"/>
        <end position="254"/>
    </location>
</feature>
<dbReference type="PANTHER" id="PTHR47245">
    <property type="entry name" value="PEPTIDYLPROLYL ISOMERASE"/>
    <property type="match status" value="1"/>
</dbReference>
<dbReference type="EC" id="5.2.1.8" evidence="2"/>
<protein>
    <recommendedName>
        <fullName evidence="2">peptidylprolyl isomerase</fullName>
        <ecNumber evidence="2">5.2.1.8</ecNumber>
    </recommendedName>
</protein>
<evidence type="ECO:0000256" key="1">
    <source>
        <dbReference type="ARBA" id="ARBA00000971"/>
    </source>
</evidence>
<dbReference type="Proteomes" id="UP000319619">
    <property type="component" value="Unassembled WGS sequence"/>
</dbReference>
<keyword evidence="3" id="KW-0732">Signal</keyword>
<comment type="caution">
    <text evidence="7">The sequence shown here is derived from an EMBL/GenBank/DDBJ whole genome shotgun (WGS) entry which is preliminary data.</text>
</comment>
<reference evidence="7 8" key="1">
    <citation type="submission" date="2017-06" db="EMBL/GenBank/DDBJ databases">
        <title>Novel microbial phyla capable of carbon fixation and sulfur reduction in deep-sea sediments.</title>
        <authorList>
            <person name="Huang J."/>
            <person name="Baker B."/>
            <person name="Wang Y."/>
        </authorList>
    </citation>
    <scope>NUCLEOTIDE SEQUENCE [LARGE SCALE GENOMIC DNA]</scope>
    <source>
        <strain evidence="7">B3_LCP</strain>
    </source>
</reference>
<keyword evidence="5" id="KW-0413">Isomerase</keyword>
<gene>
    <name evidence="7" type="ORF">CEE37_04635</name>
</gene>
<dbReference type="InterPro" id="IPR027304">
    <property type="entry name" value="Trigger_fact/SurA_dom_sf"/>
</dbReference>
<sequence>MKLKTSVGMVFLELKTGAAGIFLLLLLLIPLVISCGKKADDKPPIATVKNSSVSEADLISRYNLEEFISNSAGKVSSEMLREAARKWAFEQILMQEGDKLNLDQDQLFNERLAAIRREMLIQSLYDHYTMRVSVDSTEIRNEYDANRTVYSTASDQIYFLYVITPDREQAQEVRRSLQSGAEISEAIATDDSFTGEETGWIEKSDLDSEIAKTAFSLLPGGISYPLKLKGDAGYIVMMCRERRQSGTVLPLEEVYKKIHQRLLSRKRINAEIALRDSLWAVYKPQINVNAD</sequence>
<dbReference type="PROSITE" id="PS51257">
    <property type="entry name" value="PROKAR_LIPOPROTEIN"/>
    <property type="match status" value="1"/>
</dbReference>
<accession>A0A532V3X7</accession>
<evidence type="ECO:0000256" key="4">
    <source>
        <dbReference type="ARBA" id="ARBA00023110"/>
    </source>
</evidence>
<dbReference type="EMBL" id="NJBN01000002">
    <property type="protein sequence ID" value="TKJ41859.1"/>
    <property type="molecule type" value="Genomic_DNA"/>
</dbReference>